<proteinExistence type="predicted"/>
<evidence type="ECO:0000256" key="1">
    <source>
        <dbReference type="ARBA" id="ARBA00022670"/>
    </source>
</evidence>
<keyword evidence="3" id="KW-0378">Hydrolase</keyword>
<gene>
    <name evidence="8" type="ORF">Tco_1043082</name>
</gene>
<dbReference type="PROSITE" id="PS50158">
    <property type="entry name" value="ZF_CCHC"/>
    <property type="match status" value="1"/>
</dbReference>
<evidence type="ECO:0000313" key="9">
    <source>
        <dbReference type="Proteomes" id="UP001151760"/>
    </source>
</evidence>
<dbReference type="InterPro" id="IPR036397">
    <property type="entry name" value="RNaseH_sf"/>
</dbReference>
<dbReference type="InterPro" id="IPR054722">
    <property type="entry name" value="PolX-like_BBD"/>
</dbReference>
<dbReference type="Pfam" id="PF13976">
    <property type="entry name" value="gag_pre-integrs"/>
    <property type="match status" value="1"/>
</dbReference>
<feature type="compositionally biased region" description="Basic residues" evidence="5">
    <location>
        <begin position="366"/>
        <end position="376"/>
    </location>
</feature>
<evidence type="ECO:0000313" key="8">
    <source>
        <dbReference type="EMBL" id="GJT76357.1"/>
    </source>
</evidence>
<evidence type="ECO:0000256" key="5">
    <source>
        <dbReference type="SAM" id="MobiDB-lite"/>
    </source>
</evidence>
<dbReference type="SUPFAM" id="SSF53098">
    <property type="entry name" value="Ribonuclease H-like"/>
    <property type="match status" value="1"/>
</dbReference>
<dbReference type="Pfam" id="PF07727">
    <property type="entry name" value="RVT_2"/>
    <property type="match status" value="1"/>
</dbReference>
<feature type="region of interest" description="Disordered" evidence="5">
    <location>
        <begin position="66"/>
        <end position="91"/>
    </location>
</feature>
<evidence type="ECO:0000256" key="4">
    <source>
        <dbReference type="PROSITE-ProRule" id="PRU00047"/>
    </source>
</evidence>
<feature type="region of interest" description="Disordered" evidence="5">
    <location>
        <begin position="110"/>
        <end position="131"/>
    </location>
</feature>
<dbReference type="Gene3D" id="3.30.420.10">
    <property type="entry name" value="Ribonuclease H-like superfamily/Ribonuclease H"/>
    <property type="match status" value="1"/>
</dbReference>
<accession>A0ABQ5GN89</accession>
<evidence type="ECO:0000259" key="6">
    <source>
        <dbReference type="PROSITE" id="PS50158"/>
    </source>
</evidence>
<dbReference type="InterPro" id="IPR013103">
    <property type="entry name" value="RVT_2"/>
</dbReference>
<feature type="compositionally biased region" description="Basic and acidic residues" evidence="5">
    <location>
        <begin position="68"/>
        <end position="83"/>
    </location>
</feature>
<dbReference type="PANTHER" id="PTHR42648">
    <property type="entry name" value="TRANSPOSASE, PUTATIVE-RELATED"/>
    <property type="match status" value="1"/>
</dbReference>
<evidence type="ECO:0000256" key="3">
    <source>
        <dbReference type="ARBA" id="ARBA00022801"/>
    </source>
</evidence>
<keyword evidence="9" id="KW-1185">Reference proteome</keyword>
<keyword evidence="2" id="KW-0479">Metal-binding</keyword>
<dbReference type="Pfam" id="PF14223">
    <property type="entry name" value="Retrotran_gag_2"/>
    <property type="match status" value="1"/>
</dbReference>
<dbReference type="PANTHER" id="PTHR42648:SF27">
    <property type="entry name" value="RNA-DIRECTED DNA POLYMERASE"/>
    <property type="match status" value="1"/>
</dbReference>
<feature type="compositionally biased region" description="Basic and acidic residues" evidence="5">
    <location>
        <begin position="110"/>
        <end position="125"/>
    </location>
</feature>
<dbReference type="SUPFAM" id="SSF57756">
    <property type="entry name" value="Retrovirus zinc finger-like domains"/>
    <property type="match status" value="1"/>
</dbReference>
<dbReference type="PROSITE" id="PS50994">
    <property type="entry name" value="INTEGRASE"/>
    <property type="match status" value="1"/>
</dbReference>
<dbReference type="EMBL" id="BQNB010018617">
    <property type="protein sequence ID" value="GJT76357.1"/>
    <property type="molecule type" value="Genomic_DNA"/>
</dbReference>
<evidence type="ECO:0000256" key="2">
    <source>
        <dbReference type="ARBA" id="ARBA00022723"/>
    </source>
</evidence>
<dbReference type="Pfam" id="PF00665">
    <property type="entry name" value="rve"/>
    <property type="match status" value="1"/>
</dbReference>
<sequence>MKEQAEQNCRNLAYKGLHKTKYPTLEASDQFVKKKDRVLLESKAVQCTNPGLTQKVEANIQRNTAMRSKKDLGPCDDATEKRTGTTKGVRSLSETNWLFGKNLPKQILKDQTEHEEPDEDIKKEDVGDEPVENIVSRSQTLEAKPSPICQGLRNSSTDVMVMAHPAQNINHSAFRSMFEWEKLSGNNFNDWFSQLKLVLRVEKKMYVIEQPIPPAPAANSAANVLAEWNAVYDTHNEELRSMFEKQAGVERFDLIQTFHACKQEEGKLVSQYILQMKGYVEKLERLGYVLLQDLSVGLILNGLTSGFAGFVRNYNMRNMGKTIGELHALLIEYEKGLSKKAATQQVMAIQGGIIQKANKKSQNVKGKGKGKGKGKVKSYIPKPKNPKHNAKEHPAKNDACHHCKEVGHCKRNCPVYLAELMKSKKQVGTASSSGIFTIELHSFPNRSWVYDTGCGTHICITKQCLRGARKLKQGDLYLYVGNGVRAQVEAIRSFDLVLPNGLVICLDNCQYAPSIIRGVVSVSRLAENGFVQCITDYGISISRNNVLYFNAIPSNGIYEIDMSNSVPNVNSIYNVSNKRVKHNLDYTYLWHCRLAHISKKRIEKLQHDGLLKSTDDESFDQCVYGLSGKMTRKPFLHHPERASDILGLIHIDVCGPLRHVSRKYASYFITFTDDYSRHGYIYLLKHKHEVFETFKVFKNEVENQLGKTIKALRSDRGGEYISQEFKDYLKACGIVQQLTPPYTPQHNRVSERRNRTLLDMVRSMMNLTTLPLSFWDYALESAARILNMVPTKKVDKTPYELWFRKVPNLSYLKMQSMKDNQVWRLVNLCPNGKTVGSKWLFKKKTNMDGNVHTYKARLLAKRFTQTYGVDYEETFSSVDDIRAIRILIAIAAGAVDWKSSKQSTTAMSATEDEYIAASEAAMEAV</sequence>
<dbReference type="InterPro" id="IPR036875">
    <property type="entry name" value="Znf_CCHC_sf"/>
</dbReference>
<dbReference type="Pfam" id="PF22936">
    <property type="entry name" value="Pol_BBD"/>
    <property type="match status" value="1"/>
</dbReference>
<feature type="domain" description="Integrase catalytic" evidence="7">
    <location>
        <begin position="635"/>
        <end position="806"/>
    </location>
</feature>
<reference evidence="8" key="1">
    <citation type="journal article" date="2022" name="Int. J. Mol. Sci.">
        <title>Draft Genome of Tanacetum Coccineum: Genomic Comparison of Closely Related Tanacetum-Family Plants.</title>
        <authorList>
            <person name="Yamashiro T."/>
            <person name="Shiraishi A."/>
            <person name="Nakayama K."/>
            <person name="Satake H."/>
        </authorList>
    </citation>
    <scope>NUCLEOTIDE SEQUENCE</scope>
</reference>
<keyword evidence="4" id="KW-0863">Zinc-finger</keyword>
<comment type="caution">
    <text evidence="8">The sequence shown here is derived from an EMBL/GenBank/DDBJ whole genome shotgun (WGS) entry which is preliminary data.</text>
</comment>
<organism evidence="8 9">
    <name type="scientific">Tanacetum coccineum</name>
    <dbReference type="NCBI Taxonomy" id="301880"/>
    <lineage>
        <taxon>Eukaryota</taxon>
        <taxon>Viridiplantae</taxon>
        <taxon>Streptophyta</taxon>
        <taxon>Embryophyta</taxon>
        <taxon>Tracheophyta</taxon>
        <taxon>Spermatophyta</taxon>
        <taxon>Magnoliopsida</taxon>
        <taxon>eudicotyledons</taxon>
        <taxon>Gunneridae</taxon>
        <taxon>Pentapetalae</taxon>
        <taxon>asterids</taxon>
        <taxon>campanulids</taxon>
        <taxon>Asterales</taxon>
        <taxon>Asteraceae</taxon>
        <taxon>Asteroideae</taxon>
        <taxon>Anthemideae</taxon>
        <taxon>Anthemidinae</taxon>
        <taxon>Tanacetum</taxon>
    </lineage>
</organism>
<dbReference type="InterPro" id="IPR025724">
    <property type="entry name" value="GAG-pre-integrase_dom"/>
</dbReference>
<keyword evidence="4" id="KW-0862">Zinc</keyword>
<evidence type="ECO:0000259" key="7">
    <source>
        <dbReference type="PROSITE" id="PS50994"/>
    </source>
</evidence>
<feature type="region of interest" description="Disordered" evidence="5">
    <location>
        <begin position="359"/>
        <end position="393"/>
    </location>
</feature>
<dbReference type="InterPro" id="IPR001878">
    <property type="entry name" value="Znf_CCHC"/>
</dbReference>
<dbReference type="Proteomes" id="UP001151760">
    <property type="component" value="Unassembled WGS sequence"/>
</dbReference>
<keyword evidence="1" id="KW-0645">Protease</keyword>
<dbReference type="InterPro" id="IPR012337">
    <property type="entry name" value="RNaseH-like_sf"/>
</dbReference>
<protein>
    <submittedName>
        <fullName evidence="8">Chrysanthemyl diphosphate synthase</fullName>
    </submittedName>
</protein>
<name>A0ABQ5GN89_9ASTR</name>
<reference evidence="8" key="2">
    <citation type="submission" date="2022-01" db="EMBL/GenBank/DDBJ databases">
        <authorList>
            <person name="Yamashiro T."/>
            <person name="Shiraishi A."/>
            <person name="Satake H."/>
            <person name="Nakayama K."/>
        </authorList>
    </citation>
    <scope>NUCLEOTIDE SEQUENCE</scope>
</reference>
<dbReference type="InterPro" id="IPR039537">
    <property type="entry name" value="Retrotran_Ty1/copia-like"/>
</dbReference>
<dbReference type="InterPro" id="IPR001584">
    <property type="entry name" value="Integrase_cat-core"/>
</dbReference>
<feature type="domain" description="CCHC-type" evidence="6">
    <location>
        <begin position="400"/>
        <end position="414"/>
    </location>
</feature>